<gene>
    <name evidence="7" type="ORF">ISP15_17015</name>
</gene>
<comment type="cofactor">
    <cofactor evidence="1">
        <name>FMN</name>
        <dbReference type="ChEBI" id="CHEBI:58210"/>
    </cofactor>
</comment>
<evidence type="ECO:0000313" key="8">
    <source>
        <dbReference type="Proteomes" id="UP001620461"/>
    </source>
</evidence>
<keyword evidence="2" id="KW-0285">Flavoprotein</keyword>
<keyword evidence="4" id="KW-0560">Oxidoreductase</keyword>
<dbReference type="InterPro" id="IPR008259">
    <property type="entry name" value="FMN_hydac_DH_AS"/>
</dbReference>
<dbReference type="PROSITE" id="PS00557">
    <property type="entry name" value="FMN_HYDROXY_ACID_DH_1"/>
    <property type="match status" value="1"/>
</dbReference>
<evidence type="ECO:0000256" key="3">
    <source>
        <dbReference type="ARBA" id="ARBA00022643"/>
    </source>
</evidence>
<dbReference type="InterPro" id="IPR000262">
    <property type="entry name" value="FMN-dep_DH"/>
</dbReference>
<dbReference type="SUPFAM" id="SSF51395">
    <property type="entry name" value="FMN-linked oxidoreductases"/>
    <property type="match status" value="1"/>
</dbReference>
<dbReference type="PROSITE" id="PS51349">
    <property type="entry name" value="FMN_HYDROXY_ACID_DH_2"/>
    <property type="match status" value="1"/>
</dbReference>
<sequence>MSAALTRCAGVDDLRALAARRLPRFLFDFLDGAAGLERTAAANQDTFASMLLQPRVLAGDVQPDASVALAGRVSALPMVLAPVAFAGLLHVGQEQAAARAAASAGVPMCLAMASIASMEEVRSAAPEAELYMQLYMLRNRSIVEDVLERARAIDIRTLVLTVDVPMHTRRYRDLRNGFYRLPYLDARMRLDVLRHPRWAWARWLAGKPRFGTVARYTQDGGADFFLRQLDPSLCWADVAWLRRRWPGPLWLKGLLDPEDAAEALAQGADALVVSNHGGRQLDGSPSAVGALARIRERTPAGVPLFVDGGVREGTDLVRLRALGADAGWIGRPWGYGLAAGGEAGVRYVLDMLGQELRIAMALLGKRRWRDIDASVLASARH</sequence>
<dbReference type="PIRSF" id="PIRSF000138">
    <property type="entry name" value="Al-hdrx_acd_dh"/>
    <property type="match status" value="1"/>
</dbReference>
<proteinExistence type="inferred from homology"/>
<evidence type="ECO:0000259" key="6">
    <source>
        <dbReference type="PROSITE" id="PS51349"/>
    </source>
</evidence>
<dbReference type="Proteomes" id="UP001620461">
    <property type="component" value="Unassembled WGS sequence"/>
</dbReference>
<evidence type="ECO:0000313" key="7">
    <source>
        <dbReference type="EMBL" id="MFK2902040.1"/>
    </source>
</evidence>
<dbReference type="InterPro" id="IPR013785">
    <property type="entry name" value="Aldolase_TIM"/>
</dbReference>
<evidence type="ECO:0000256" key="5">
    <source>
        <dbReference type="ARBA" id="ARBA00024042"/>
    </source>
</evidence>
<evidence type="ECO:0000256" key="2">
    <source>
        <dbReference type="ARBA" id="ARBA00022630"/>
    </source>
</evidence>
<accession>A0ABW8JLQ7</accession>
<keyword evidence="3" id="KW-0288">FMN</keyword>
<keyword evidence="8" id="KW-1185">Reference proteome</keyword>
<name>A0ABW8JLQ7_9GAMM</name>
<dbReference type="Gene3D" id="3.20.20.70">
    <property type="entry name" value="Aldolase class I"/>
    <property type="match status" value="1"/>
</dbReference>
<comment type="caution">
    <text evidence="7">The sequence shown here is derived from an EMBL/GenBank/DDBJ whole genome shotgun (WGS) entry which is preliminary data.</text>
</comment>
<evidence type="ECO:0000256" key="4">
    <source>
        <dbReference type="ARBA" id="ARBA00023002"/>
    </source>
</evidence>
<protein>
    <submittedName>
        <fullName evidence="7">Alpha-hydroxy-acid oxidizing protein</fullName>
    </submittedName>
</protein>
<dbReference type="InterPro" id="IPR037396">
    <property type="entry name" value="FMN_HAD"/>
</dbReference>
<dbReference type="Pfam" id="PF01070">
    <property type="entry name" value="FMN_dh"/>
    <property type="match status" value="1"/>
</dbReference>
<evidence type="ECO:0000256" key="1">
    <source>
        <dbReference type="ARBA" id="ARBA00001917"/>
    </source>
</evidence>
<reference evidence="7 8" key="1">
    <citation type="submission" date="2020-10" db="EMBL/GenBank/DDBJ databases">
        <title>Phylogeny of dyella-like bacteria.</title>
        <authorList>
            <person name="Fu J."/>
        </authorList>
    </citation>
    <scope>NUCLEOTIDE SEQUENCE [LARGE SCALE GENOMIC DNA]</scope>
    <source>
        <strain evidence="7 8">JP1</strain>
    </source>
</reference>
<organism evidence="7 8">
    <name type="scientific">Dyella jejuensis</name>
    <dbReference type="NCBI Taxonomy" id="1432009"/>
    <lineage>
        <taxon>Bacteria</taxon>
        <taxon>Pseudomonadati</taxon>
        <taxon>Pseudomonadota</taxon>
        <taxon>Gammaproteobacteria</taxon>
        <taxon>Lysobacterales</taxon>
        <taxon>Rhodanobacteraceae</taxon>
        <taxon>Dyella</taxon>
    </lineage>
</organism>
<dbReference type="CDD" id="cd02809">
    <property type="entry name" value="alpha_hydroxyacid_oxid_FMN"/>
    <property type="match status" value="1"/>
</dbReference>
<feature type="domain" description="FMN hydroxy acid dehydrogenase" evidence="6">
    <location>
        <begin position="3"/>
        <end position="381"/>
    </location>
</feature>
<dbReference type="EMBL" id="JADIKJ010000023">
    <property type="protein sequence ID" value="MFK2902040.1"/>
    <property type="molecule type" value="Genomic_DNA"/>
</dbReference>
<comment type="similarity">
    <text evidence="5">Belongs to the FMN-dependent alpha-hydroxy acid dehydrogenase family.</text>
</comment>
<dbReference type="InterPro" id="IPR012133">
    <property type="entry name" value="Alpha-hydoxy_acid_DH_FMN"/>
</dbReference>
<dbReference type="PANTHER" id="PTHR10578">
    <property type="entry name" value="S -2-HYDROXY-ACID OXIDASE-RELATED"/>
    <property type="match status" value="1"/>
</dbReference>
<dbReference type="RefSeq" id="WP_404549022.1">
    <property type="nucleotide sequence ID" value="NZ_JADIKJ010000023.1"/>
</dbReference>
<dbReference type="PANTHER" id="PTHR10578:SF107">
    <property type="entry name" value="2-HYDROXYACID OXIDASE 1"/>
    <property type="match status" value="1"/>
</dbReference>